<dbReference type="SUPFAM" id="SSF100950">
    <property type="entry name" value="NagB/RpiA/CoA transferase-like"/>
    <property type="match status" value="1"/>
</dbReference>
<dbReference type="EC" id="3.1.1.31" evidence="5 7"/>
<comment type="pathway">
    <text evidence="3 7">Carbohydrate degradation; pentose phosphate pathway; D-ribulose 5-phosphate from D-glucose 6-phosphate (oxidative stage): step 2/3.</text>
</comment>
<organism evidence="9 10">
    <name type="scientific">Armatimonas rosea</name>
    <dbReference type="NCBI Taxonomy" id="685828"/>
    <lineage>
        <taxon>Bacteria</taxon>
        <taxon>Bacillati</taxon>
        <taxon>Armatimonadota</taxon>
        <taxon>Armatimonadia</taxon>
        <taxon>Armatimonadales</taxon>
        <taxon>Armatimonadaceae</taxon>
        <taxon>Armatimonas</taxon>
    </lineage>
</organism>
<dbReference type="PANTHER" id="PTHR11054">
    <property type="entry name" value="6-PHOSPHOGLUCONOLACTONASE"/>
    <property type="match status" value="1"/>
</dbReference>
<sequence>MQPTFLPLPDPNAVASDAAARFLALAEAAIAERGRFVVALAGGSTPERLYKILATRELDWTKILVFFSDDRFLSPASRFSNAGLALRLLPLNPKTTYPVPAETSLDAAECATQYERELLAALGSEPRFDLVLLGMGEDGHTASLFPGKTALSATSWVTHSTPGVLPPPVDRITFTFPLINAARNVLFLVTGANKKAKVALWKANSGSVSTLPVLGVAPTDGTLTVLLDEAAS</sequence>
<name>A0A7W9SML5_ARMRO</name>
<dbReference type="InterPro" id="IPR039104">
    <property type="entry name" value="6PGL"/>
</dbReference>
<dbReference type="Pfam" id="PF01182">
    <property type="entry name" value="Glucosamine_iso"/>
    <property type="match status" value="1"/>
</dbReference>
<evidence type="ECO:0000313" key="9">
    <source>
        <dbReference type="EMBL" id="MBB6049417.1"/>
    </source>
</evidence>
<evidence type="ECO:0000256" key="2">
    <source>
        <dbReference type="ARBA" id="ARBA00002681"/>
    </source>
</evidence>
<dbReference type="GO" id="GO:0017057">
    <property type="term" value="F:6-phosphogluconolactonase activity"/>
    <property type="evidence" value="ECO:0007669"/>
    <property type="project" value="UniProtKB-UniRule"/>
</dbReference>
<dbReference type="Proteomes" id="UP000520814">
    <property type="component" value="Unassembled WGS sequence"/>
</dbReference>
<keyword evidence="10" id="KW-1185">Reference proteome</keyword>
<dbReference type="EMBL" id="JACHGW010000001">
    <property type="protein sequence ID" value="MBB6049417.1"/>
    <property type="molecule type" value="Genomic_DNA"/>
</dbReference>
<evidence type="ECO:0000256" key="3">
    <source>
        <dbReference type="ARBA" id="ARBA00004961"/>
    </source>
</evidence>
<protein>
    <recommendedName>
        <fullName evidence="6 7">6-phosphogluconolactonase</fullName>
        <shortName evidence="7">6PGL</shortName>
        <ecNumber evidence="5 7">3.1.1.31</ecNumber>
    </recommendedName>
</protein>
<dbReference type="InterPro" id="IPR006148">
    <property type="entry name" value="Glc/Gal-6P_isomerase"/>
</dbReference>
<dbReference type="GO" id="GO:0005975">
    <property type="term" value="P:carbohydrate metabolic process"/>
    <property type="evidence" value="ECO:0007669"/>
    <property type="project" value="UniProtKB-UniRule"/>
</dbReference>
<evidence type="ECO:0000313" key="10">
    <source>
        <dbReference type="Proteomes" id="UP000520814"/>
    </source>
</evidence>
<proteinExistence type="inferred from homology"/>
<evidence type="ECO:0000256" key="7">
    <source>
        <dbReference type="RuleBase" id="RU365095"/>
    </source>
</evidence>
<dbReference type="PANTHER" id="PTHR11054:SF0">
    <property type="entry name" value="6-PHOSPHOGLUCONOLACTONASE"/>
    <property type="match status" value="1"/>
</dbReference>
<accession>A0A7W9SML5</accession>
<feature type="domain" description="Glucosamine/galactosamine-6-phosphate isomerase" evidence="8">
    <location>
        <begin position="9"/>
        <end position="224"/>
    </location>
</feature>
<dbReference type="NCBIfam" id="TIGR01198">
    <property type="entry name" value="pgl"/>
    <property type="match status" value="1"/>
</dbReference>
<evidence type="ECO:0000256" key="6">
    <source>
        <dbReference type="ARBA" id="ARBA00020337"/>
    </source>
</evidence>
<evidence type="ECO:0000256" key="4">
    <source>
        <dbReference type="ARBA" id="ARBA00010662"/>
    </source>
</evidence>
<evidence type="ECO:0000259" key="8">
    <source>
        <dbReference type="Pfam" id="PF01182"/>
    </source>
</evidence>
<comment type="similarity">
    <text evidence="4 7">Belongs to the glucosamine/galactosamine-6-phosphate isomerase family. 6-phosphogluconolactonase subfamily.</text>
</comment>
<dbReference type="RefSeq" id="WP_184193023.1">
    <property type="nucleotide sequence ID" value="NZ_JACHGW010000001.1"/>
</dbReference>
<keyword evidence="7 9" id="KW-0378">Hydrolase</keyword>
<comment type="catalytic activity">
    <reaction evidence="1 7">
        <text>6-phospho-D-glucono-1,5-lactone + H2O = 6-phospho-D-gluconate + H(+)</text>
        <dbReference type="Rhea" id="RHEA:12556"/>
        <dbReference type="ChEBI" id="CHEBI:15377"/>
        <dbReference type="ChEBI" id="CHEBI:15378"/>
        <dbReference type="ChEBI" id="CHEBI:57955"/>
        <dbReference type="ChEBI" id="CHEBI:58759"/>
        <dbReference type="EC" id="3.1.1.31"/>
    </reaction>
</comment>
<dbReference type="InterPro" id="IPR005900">
    <property type="entry name" value="6-phosphogluconolactonase_DevB"/>
</dbReference>
<dbReference type="AlphaFoldDB" id="A0A7W9SML5"/>
<gene>
    <name evidence="7" type="primary">pgl</name>
    <name evidence="9" type="ORF">HNQ39_001179</name>
</gene>
<dbReference type="UniPathway" id="UPA00115">
    <property type="reaction ID" value="UER00409"/>
</dbReference>
<dbReference type="Gene3D" id="3.40.50.1360">
    <property type="match status" value="1"/>
</dbReference>
<dbReference type="GO" id="GO:0006098">
    <property type="term" value="P:pentose-phosphate shunt"/>
    <property type="evidence" value="ECO:0007669"/>
    <property type="project" value="UniProtKB-UniPathway"/>
</dbReference>
<dbReference type="CDD" id="cd01400">
    <property type="entry name" value="6PGL"/>
    <property type="match status" value="1"/>
</dbReference>
<evidence type="ECO:0000256" key="5">
    <source>
        <dbReference type="ARBA" id="ARBA00013198"/>
    </source>
</evidence>
<dbReference type="InterPro" id="IPR037171">
    <property type="entry name" value="NagB/RpiA_transferase-like"/>
</dbReference>
<evidence type="ECO:0000256" key="1">
    <source>
        <dbReference type="ARBA" id="ARBA00000832"/>
    </source>
</evidence>
<comment type="function">
    <text evidence="2 7">Hydrolysis of 6-phosphogluconolactone to 6-phosphogluconate.</text>
</comment>
<reference evidence="9 10" key="1">
    <citation type="submission" date="2020-08" db="EMBL/GenBank/DDBJ databases">
        <title>Genomic Encyclopedia of Type Strains, Phase IV (KMG-IV): sequencing the most valuable type-strain genomes for metagenomic binning, comparative biology and taxonomic classification.</title>
        <authorList>
            <person name="Goeker M."/>
        </authorList>
    </citation>
    <scope>NUCLEOTIDE SEQUENCE [LARGE SCALE GENOMIC DNA]</scope>
    <source>
        <strain evidence="9 10">DSM 23562</strain>
    </source>
</reference>
<comment type="caution">
    <text evidence="9">The sequence shown here is derived from an EMBL/GenBank/DDBJ whole genome shotgun (WGS) entry which is preliminary data.</text>
</comment>